<dbReference type="OrthoDB" id="5313079at2759"/>
<name>A0A9W8S1I6_9HYPO</name>
<proteinExistence type="predicted"/>
<reference evidence="1" key="1">
    <citation type="submission" date="2022-09" db="EMBL/GenBank/DDBJ databases">
        <title>Fusarium specimens isolated from Avocado Roots.</title>
        <authorList>
            <person name="Stajich J."/>
            <person name="Roper C."/>
            <person name="Heimlech-Rivalta G."/>
        </authorList>
    </citation>
    <scope>NUCLEOTIDE SEQUENCE</scope>
    <source>
        <strain evidence="1">CF00136</strain>
    </source>
</reference>
<dbReference type="InterPro" id="IPR044926">
    <property type="entry name" value="RGS_subdomain_2"/>
</dbReference>
<sequence length="340" mass="38160">MIWRAWGIQDTMGWRTQTIGCCISSLHATPMYLIASYVPAFAPVNAYFPISQWVEISIFMFEIFTIFLPAAQVMKQWALVKQASNSNVDWETESHTLDSSSSITQKVSANSSIAEKGGELDYSDESMTDRLLTMGALNQTLDDNPGPLQDFSALSDFSGENIAFLTRLARWKASWYAQPDKEQTLQAYNRALELYAIFISPRDAEFPLNLSSTDLRQLEEVFEKAARILWGEAKVDPAVPFDAPRSAGSGSTMTPSLESIAGRACFTGEIPEGFGPYVFDAAERHIKYLVLTNTWPKFVKEMQSRRRSSETARSDFTMSSDTTVVSRMSDKVTRFIRSFV</sequence>
<gene>
    <name evidence="1" type="ORF">NW762_006666</name>
</gene>
<evidence type="ECO:0000313" key="1">
    <source>
        <dbReference type="EMBL" id="KAJ4263053.1"/>
    </source>
</evidence>
<comment type="caution">
    <text evidence="1">The sequence shown here is derived from an EMBL/GenBank/DDBJ whole genome shotgun (WGS) entry which is preliminary data.</text>
</comment>
<accession>A0A9W8S1I6</accession>
<organism evidence="1 2">
    <name type="scientific">Fusarium torreyae</name>
    <dbReference type="NCBI Taxonomy" id="1237075"/>
    <lineage>
        <taxon>Eukaryota</taxon>
        <taxon>Fungi</taxon>
        <taxon>Dikarya</taxon>
        <taxon>Ascomycota</taxon>
        <taxon>Pezizomycotina</taxon>
        <taxon>Sordariomycetes</taxon>
        <taxon>Hypocreomycetidae</taxon>
        <taxon>Hypocreales</taxon>
        <taxon>Nectriaceae</taxon>
        <taxon>Fusarium</taxon>
    </lineage>
</organism>
<dbReference type="InterPro" id="IPR036305">
    <property type="entry name" value="RGS_sf"/>
</dbReference>
<evidence type="ECO:0000313" key="2">
    <source>
        <dbReference type="Proteomes" id="UP001152049"/>
    </source>
</evidence>
<dbReference type="Proteomes" id="UP001152049">
    <property type="component" value="Unassembled WGS sequence"/>
</dbReference>
<dbReference type="AlphaFoldDB" id="A0A9W8S1I6"/>
<protein>
    <recommendedName>
        <fullName evidence="3">RGS domain-containing protein</fullName>
    </recommendedName>
</protein>
<dbReference type="EMBL" id="JAOQAZ010000011">
    <property type="protein sequence ID" value="KAJ4263053.1"/>
    <property type="molecule type" value="Genomic_DNA"/>
</dbReference>
<dbReference type="SUPFAM" id="SSF48097">
    <property type="entry name" value="Regulator of G-protein signaling, RGS"/>
    <property type="match status" value="1"/>
</dbReference>
<keyword evidence="2" id="KW-1185">Reference proteome</keyword>
<evidence type="ECO:0008006" key="3">
    <source>
        <dbReference type="Google" id="ProtNLM"/>
    </source>
</evidence>
<dbReference type="Gene3D" id="1.10.167.10">
    <property type="entry name" value="Regulator of G-protein Signalling 4, domain 2"/>
    <property type="match status" value="1"/>
</dbReference>